<dbReference type="Proteomes" id="UP000265200">
    <property type="component" value="Chromosome 18"/>
</dbReference>
<feature type="domain" description="AIG1-type G" evidence="4">
    <location>
        <begin position="15"/>
        <end position="151"/>
    </location>
</feature>
<accession>A0A3P9JL89</accession>
<name>A0A3P9JL89_ORYLA</name>
<keyword evidence="2" id="KW-0547">Nucleotide-binding</keyword>
<evidence type="ECO:0000256" key="2">
    <source>
        <dbReference type="ARBA" id="ARBA00022741"/>
    </source>
</evidence>
<dbReference type="PROSITE" id="PS51720">
    <property type="entry name" value="G_AIG1"/>
    <property type="match status" value="1"/>
</dbReference>
<reference key="1">
    <citation type="journal article" date="2007" name="Nature">
        <title>The medaka draft genome and insights into vertebrate genome evolution.</title>
        <authorList>
            <person name="Kasahara M."/>
            <person name="Naruse K."/>
            <person name="Sasaki S."/>
            <person name="Nakatani Y."/>
            <person name="Qu W."/>
            <person name="Ahsan B."/>
            <person name="Yamada T."/>
            <person name="Nagayasu Y."/>
            <person name="Doi K."/>
            <person name="Kasai Y."/>
            <person name="Jindo T."/>
            <person name="Kobayashi D."/>
            <person name="Shimada A."/>
            <person name="Toyoda A."/>
            <person name="Kuroki Y."/>
            <person name="Fujiyama A."/>
            <person name="Sasaki T."/>
            <person name="Shimizu A."/>
            <person name="Asakawa S."/>
            <person name="Shimizu N."/>
            <person name="Hashimoto S."/>
            <person name="Yang J."/>
            <person name="Lee Y."/>
            <person name="Matsushima K."/>
            <person name="Sugano S."/>
            <person name="Sakaizumi M."/>
            <person name="Narita T."/>
            <person name="Ohishi K."/>
            <person name="Haga S."/>
            <person name="Ohta F."/>
            <person name="Nomoto H."/>
            <person name="Nogata K."/>
            <person name="Morishita T."/>
            <person name="Endo T."/>
            <person name="Shin-I T."/>
            <person name="Takeda H."/>
            <person name="Morishita S."/>
            <person name="Kohara Y."/>
        </authorList>
    </citation>
    <scope>NUCLEOTIDE SEQUENCE [LARGE SCALE GENOMIC DNA]</scope>
    <source>
        <strain>Hd-rR</strain>
    </source>
</reference>
<proteinExistence type="inferred from homology"/>
<reference evidence="5" key="3">
    <citation type="submission" date="2025-08" db="UniProtKB">
        <authorList>
            <consortium name="Ensembl"/>
        </authorList>
    </citation>
    <scope>IDENTIFICATION</scope>
    <source>
        <strain evidence="5">HSOK</strain>
    </source>
</reference>
<comment type="similarity">
    <text evidence="1">Belongs to the TRAFAC class TrmE-Era-EngA-EngB-Septin-like GTPase superfamily. AIG1/Toc34/Toc159-like paraseptin GTPase family. IAN subfamily.</text>
</comment>
<dbReference type="InterPro" id="IPR027417">
    <property type="entry name" value="P-loop_NTPase"/>
</dbReference>
<evidence type="ECO:0000256" key="1">
    <source>
        <dbReference type="ARBA" id="ARBA00008535"/>
    </source>
</evidence>
<evidence type="ECO:0000259" key="4">
    <source>
        <dbReference type="PROSITE" id="PS51720"/>
    </source>
</evidence>
<keyword evidence="3" id="KW-0342">GTP-binding</keyword>
<dbReference type="SUPFAM" id="SSF52540">
    <property type="entry name" value="P-loop containing nucleoside triphosphate hydrolases"/>
    <property type="match status" value="1"/>
</dbReference>
<protein>
    <recommendedName>
        <fullName evidence="4">AIG1-type G domain-containing protein</fullName>
    </recommendedName>
</protein>
<dbReference type="PANTHER" id="PTHR10903">
    <property type="entry name" value="GTPASE, IMAP FAMILY MEMBER-RELATED"/>
    <property type="match status" value="1"/>
</dbReference>
<dbReference type="AlphaFoldDB" id="A0A3P9JL89"/>
<sequence>VGLTCKLNCSCLLVSTSRRIVLLGKTGSGKSSLANTILGEDVFKINHFPITESSQTCSQTKRVHGRSLTLVDTCSVFDTGMSEAVLKEDLVRCITECAPGPHAFLIVFKVEKFTEQEQAVFKEIYQISSKAYEPYAFMNQKLGVTKKRKRN</sequence>
<reference evidence="5" key="4">
    <citation type="submission" date="2025-09" db="UniProtKB">
        <authorList>
            <consortium name="Ensembl"/>
        </authorList>
    </citation>
    <scope>IDENTIFICATION</scope>
    <source>
        <strain evidence="5">HSOK</strain>
    </source>
</reference>
<evidence type="ECO:0000313" key="5">
    <source>
        <dbReference type="Ensembl" id="ENSORLP00015033052.1"/>
    </source>
</evidence>
<dbReference type="GO" id="GO:0005525">
    <property type="term" value="F:GTP binding"/>
    <property type="evidence" value="ECO:0007669"/>
    <property type="project" value="UniProtKB-KW"/>
</dbReference>
<dbReference type="InterPro" id="IPR006703">
    <property type="entry name" value="G_AIG1"/>
</dbReference>
<dbReference type="Pfam" id="PF04548">
    <property type="entry name" value="AIG1"/>
    <property type="match status" value="1"/>
</dbReference>
<evidence type="ECO:0000313" key="6">
    <source>
        <dbReference type="Proteomes" id="UP000265200"/>
    </source>
</evidence>
<dbReference type="Gene3D" id="3.40.50.300">
    <property type="entry name" value="P-loop containing nucleotide triphosphate hydrolases"/>
    <property type="match status" value="1"/>
</dbReference>
<reference evidence="5 6" key="2">
    <citation type="submission" date="2017-04" db="EMBL/GenBank/DDBJ databases">
        <title>CpG methylation of centromeres and impact of large insertions on vertebrate speciation.</title>
        <authorList>
            <person name="Ichikawa K."/>
            <person name="Yoshimura J."/>
            <person name="Morishita S."/>
        </authorList>
    </citation>
    <scope>NUCLEOTIDE SEQUENCE</scope>
    <source>
        <strain evidence="5 6">HSOK</strain>
    </source>
</reference>
<organism evidence="5 6">
    <name type="scientific">Oryzias latipes</name>
    <name type="common">Japanese rice fish</name>
    <name type="synonym">Japanese killifish</name>
    <dbReference type="NCBI Taxonomy" id="8090"/>
    <lineage>
        <taxon>Eukaryota</taxon>
        <taxon>Metazoa</taxon>
        <taxon>Chordata</taxon>
        <taxon>Craniata</taxon>
        <taxon>Vertebrata</taxon>
        <taxon>Euteleostomi</taxon>
        <taxon>Actinopterygii</taxon>
        <taxon>Neopterygii</taxon>
        <taxon>Teleostei</taxon>
        <taxon>Neoteleostei</taxon>
        <taxon>Acanthomorphata</taxon>
        <taxon>Ovalentaria</taxon>
        <taxon>Atherinomorphae</taxon>
        <taxon>Beloniformes</taxon>
        <taxon>Adrianichthyidae</taxon>
        <taxon>Oryziinae</taxon>
        <taxon>Oryzias</taxon>
    </lineage>
</organism>
<evidence type="ECO:0000256" key="3">
    <source>
        <dbReference type="ARBA" id="ARBA00023134"/>
    </source>
</evidence>
<dbReference type="InterPro" id="IPR045058">
    <property type="entry name" value="GIMA/IAN/Toc"/>
</dbReference>
<dbReference type="Ensembl" id="ENSORLT00015025602.1">
    <property type="protein sequence ID" value="ENSORLP00015033052.1"/>
    <property type="gene ID" value="ENSORLG00015018237.1"/>
</dbReference>
<dbReference type="PANTHER" id="PTHR10903:SF62">
    <property type="entry name" value="GTPASE IMAP FAMILY MEMBER 4-LIKE-RELATED"/>
    <property type="match status" value="1"/>
</dbReference>